<evidence type="ECO:0000256" key="4">
    <source>
        <dbReference type="ARBA" id="ARBA00022840"/>
    </source>
</evidence>
<evidence type="ECO:0000259" key="5">
    <source>
        <dbReference type="Pfam" id="PF00580"/>
    </source>
</evidence>
<evidence type="ECO:0000313" key="6">
    <source>
        <dbReference type="EMBL" id="QYC30696.1"/>
    </source>
</evidence>
<sequence length="153" mass="18146">MLFNLSKEQKDIINSDASCMYIHGGAGSGKTTILIEKLRQKEKEKPLILVATNATKNIIYDKLFSSLKKDYSSYNGDELEKYLKENYEIRTFHSFAYSCYLKYNIFNETAQQRKFIDDETKLNILKLILKENQDLKLYFKEQKNIHLENFYRN</sequence>
<evidence type="ECO:0000256" key="1">
    <source>
        <dbReference type="ARBA" id="ARBA00022741"/>
    </source>
</evidence>
<keyword evidence="3" id="KW-0347">Helicase</keyword>
<evidence type="ECO:0000256" key="2">
    <source>
        <dbReference type="ARBA" id="ARBA00022801"/>
    </source>
</evidence>
<keyword evidence="1" id="KW-0547">Nucleotide-binding</keyword>
<feature type="domain" description="UvrD-like helicase ATP-binding" evidence="5">
    <location>
        <begin position="5"/>
        <end position="136"/>
    </location>
</feature>
<gene>
    <name evidence="6" type="ORF">HGD80_02405</name>
</gene>
<evidence type="ECO:0000313" key="7">
    <source>
        <dbReference type="Proteomes" id="UP000825369"/>
    </source>
</evidence>
<keyword evidence="4" id="KW-0067">ATP-binding</keyword>
<proteinExistence type="predicted"/>
<keyword evidence="7" id="KW-1185">Reference proteome</keyword>
<dbReference type="InterPro" id="IPR014016">
    <property type="entry name" value="UvrD-like_ATP-bd"/>
</dbReference>
<name>A0ABX8TND8_9MOLU</name>
<evidence type="ECO:0000256" key="3">
    <source>
        <dbReference type="ARBA" id="ARBA00022806"/>
    </source>
</evidence>
<accession>A0ABX8TND8</accession>
<organism evidence="6 7">
    <name type="scientific">Paulownia witches'-broom phytoplasma</name>
    <dbReference type="NCBI Taxonomy" id="39647"/>
    <lineage>
        <taxon>Bacteria</taxon>
        <taxon>Bacillati</taxon>
        <taxon>Mycoplasmatota</taxon>
        <taxon>Mollicutes</taxon>
        <taxon>Acholeplasmatales</taxon>
        <taxon>Acholeplasmataceae</taxon>
        <taxon>Candidatus Phytoplasma</taxon>
        <taxon>16SrI (Aster yellows group)</taxon>
    </lineage>
</organism>
<reference evidence="6 7" key="1">
    <citation type="journal article" date="2021" name="Mol. Plant">
        <title>Genomic insights into the fast growth of paulownias and the formation of Paulownia witches' broom.</title>
        <authorList>
            <person name="Cao Y."/>
            <person name="Sun G."/>
            <person name="Zhai X."/>
            <person name="Xu P."/>
            <person name="Ma L."/>
            <person name="Deng M."/>
            <person name="Zhao Z."/>
            <person name="Yang H."/>
            <person name="Dong Y."/>
            <person name="Shang Z."/>
            <person name="Lv Y."/>
            <person name="Yan L."/>
            <person name="Liu H."/>
            <person name="Cao X."/>
            <person name="Li B."/>
            <person name="Wang Z."/>
            <person name="Zhao X."/>
            <person name="Yu H."/>
            <person name="Wang F."/>
            <person name="Ma W."/>
            <person name="Huang J."/>
            <person name="Fan G."/>
        </authorList>
    </citation>
    <scope>NUCLEOTIDE SEQUENCE [LARGE SCALE GENOMIC DNA]</scope>
    <source>
        <strain evidence="6 7">Zhengzhou</strain>
    </source>
</reference>
<dbReference type="PANTHER" id="PTHR11070">
    <property type="entry name" value="UVRD / RECB / PCRA DNA HELICASE FAMILY MEMBER"/>
    <property type="match status" value="1"/>
</dbReference>
<dbReference type="EMBL" id="CP066882">
    <property type="protein sequence ID" value="QYC30696.1"/>
    <property type="molecule type" value="Genomic_DNA"/>
</dbReference>
<dbReference type="RefSeq" id="WP_219474246.1">
    <property type="nucleotide sequence ID" value="NZ_CP066882.1"/>
</dbReference>
<keyword evidence="2" id="KW-0378">Hydrolase</keyword>
<dbReference type="Proteomes" id="UP000825369">
    <property type="component" value="Chromosome"/>
</dbReference>
<dbReference type="InterPro" id="IPR000212">
    <property type="entry name" value="DNA_helicase_UvrD/REP"/>
</dbReference>
<dbReference type="Pfam" id="PF00580">
    <property type="entry name" value="UvrD-helicase"/>
    <property type="match status" value="1"/>
</dbReference>
<protein>
    <submittedName>
        <fullName evidence="6">UvrD-helicase domain-containing protein</fullName>
    </submittedName>
</protein>